<gene>
    <name evidence="1" type="ORF">ERUC_LOCUS28000</name>
</gene>
<evidence type="ECO:0000313" key="2">
    <source>
        <dbReference type="Proteomes" id="UP001642260"/>
    </source>
</evidence>
<evidence type="ECO:0000313" key="1">
    <source>
        <dbReference type="EMBL" id="CAH8362244.1"/>
    </source>
</evidence>
<name>A0ABC8KUC9_ERUVS</name>
<keyword evidence="2" id="KW-1185">Reference proteome</keyword>
<dbReference type="Proteomes" id="UP001642260">
    <property type="component" value="Unassembled WGS sequence"/>
</dbReference>
<sequence length="51" mass="6068">MRILEKRLRQRIDGDEELWFMSETGLTMFTMKALSNLITTGSSLMMRMLKR</sequence>
<dbReference type="AlphaFoldDB" id="A0ABC8KUC9"/>
<reference evidence="1 2" key="1">
    <citation type="submission" date="2022-03" db="EMBL/GenBank/DDBJ databases">
        <authorList>
            <person name="Macdonald S."/>
            <person name="Ahmed S."/>
            <person name="Newling K."/>
        </authorList>
    </citation>
    <scope>NUCLEOTIDE SEQUENCE [LARGE SCALE GENOMIC DNA]</scope>
</reference>
<dbReference type="EMBL" id="CAKOAT010327376">
    <property type="protein sequence ID" value="CAH8362244.1"/>
    <property type="molecule type" value="Genomic_DNA"/>
</dbReference>
<comment type="caution">
    <text evidence="1">The sequence shown here is derived from an EMBL/GenBank/DDBJ whole genome shotgun (WGS) entry which is preliminary data.</text>
</comment>
<organism evidence="1 2">
    <name type="scientific">Eruca vesicaria subsp. sativa</name>
    <name type="common">Garden rocket</name>
    <name type="synonym">Eruca sativa</name>
    <dbReference type="NCBI Taxonomy" id="29727"/>
    <lineage>
        <taxon>Eukaryota</taxon>
        <taxon>Viridiplantae</taxon>
        <taxon>Streptophyta</taxon>
        <taxon>Embryophyta</taxon>
        <taxon>Tracheophyta</taxon>
        <taxon>Spermatophyta</taxon>
        <taxon>Magnoliopsida</taxon>
        <taxon>eudicotyledons</taxon>
        <taxon>Gunneridae</taxon>
        <taxon>Pentapetalae</taxon>
        <taxon>rosids</taxon>
        <taxon>malvids</taxon>
        <taxon>Brassicales</taxon>
        <taxon>Brassicaceae</taxon>
        <taxon>Brassiceae</taxon>
        <taxon>Eruca</taxon>
    </lineage>
</organism>
<proteinExistence type="predicted"/>
<accession>A0ABC8KUC9</accession>
<protein>
    <submittedName>
        <fullName evidence="1">Uncharacterized protein</fullName>
    </submittedName>
</protein>